<dbReference type="Proteomes" id="UP000004995">
    <property type="component" value="Unassembled WGS sequence"/>
</dbReference>
<protein>
    <recommendedName>
        <fullName evidence="7">RNase H type-1 domain-containing protein</fullName>
    </recommendedName>
</protein>
<reference evidence="4" key="2">
    <citation type="submission" date="2015-07" db="EMBL/GenBank/DDBJ databases">
        <authorList>
            <person name="Noorani M."/>
        </authorList>
    </citation>
    <scope>NUCLEOTIDE SEQUENCE</scope>
    <source>
        <strain evidence="4">Yugu1</strain>
    </source>
</reference>
<dbReference type="OMA" id="TICKINR"/>
<dbReference type="InterPro" id="IPR026960">
    <property type="entry name" value="RVT-Znf"/>
</dbReference>
<sequence length="349" mass="38941">MVWKGSVPLKVNVFTCKLARNALPTRRRKFTRKLEQEDTCTLCGITAETSFHATTRSGSGPDWLLLLDTCSPEQRDLTKLVLWRTWSVHNNITHQSGSSQLADSVFFLLNMRESCEQARKKEEITSRKGKEHCSGSGNREEARRLESWTPPPERWTKVNIDGSFVEQTGAAGVGVIAKNHRGEVIFTAWRAIFRCANAAEAEAKACAEGVRLATQWAHGSVIVETDCARVLKAMRSREDRSEISFVITEATRPIYRVVLLLGTKGLSTMVKKVRARLEVVGLNPTDRARADLRRCACAGTSRLFINFFLYYLGAKPFSTGRCNSTFIWLGRAPACVPDQVVNDCNSIPA</sequence>
<name>K4AJQ9_SETIT</name>
<evidence type="ECO:0000259" key="3">
    <source>
        <dbReference type="Pfam" id="PF13966"/>
    </source>
</evidence>
<dbReference type="InterPro" id="IPR052929">
    <property type="entry name" value="RNase_H-like_EbsB-rel"/>
</dbReference>
<evidence type="ECO:0008006" key="7">
    <source>
        <dbReference type="Google" id="ProtNLM"/>
    </source>
</evidence>
<evidence type="ECO:0000313" key="6">
    <source>
        <dbReference type="Proteomes" id="UP000004995"/>
    </source>
</evidence>
<dbReference type="EnsemblPlants" id="KQK89269">
    <property type="protein sequence ID" value="KQK89269"/>
    <property type="gene ID" value="SETIT_039131mg"/>
</dbReference>
<feature type="compositionally biased region" description="Basic and acidic residues" evidence="1">
    <location>
        <begin position="126"/>
        <end position="146"/>
    </location>
</feature>
<accession>K4AJQ9</accession>
<dbReference type="AlphaFoldDB" id="K4AJQ9"/>
<dbReference type="InterPro" id="IPR012337">
    <property type="entry name" value="RNaseH-like_sf"/>
</dbReference>
<dbReference type="InterPro" id="IPR002156">
    <property type="entry name" value="RNaseH_domain"/>
</dbReference>
<dbReference type="PANTHER" id="PTHR47074:SF73">
    <property type="entry name" value="OS04G0448401 PROTEIN"/>
    <property type="match status" value="1"/>
</dbReference>
<dbReference type="GO" id="GO:0003676">
    <property type="term" value="F:nucleic acid binding"/>
    <property type="evidence" value="ECO:0007669"/>
    <property type="project" value="InterPro"/>
</dbReference>
<dbReference type="Gene3D" id="3.30.420.10">
    <property type="entry name" value="Ribonuclease H-like superfamily/Ribonuclease H"/>
    <property type="match status" value="1"/>
</dbReference>
<dbReference type="InterPro" id="IPR036397">
    <property type="entry name" value="RNaseH_sf"/>
</dbReference>
<dbReference type="Gramene" id="KQK89269">
    <property type="protein sequence ID" value="KQK89269"/>
    <property type="gene ID" value="SETIT_039131mg"/>
</dbReference>
<gene>
    <name evidence="4" type="ORF">SETIT_9G269300v2</name>
</gene>
<reference evidence="5" key="3">
    <citation type="submission" date="2018-08" db="UniProtKB">
        <authorList>
            <consortium name="EnsemblPlants"/>
        </authorList>
    </citation>
    <scope>IDENTIFICATION</scope>
    <source>
        <strain evidence="5">Yugu1</strain>
    </source>
</reference>
<dbReference type="Pfam" id="PF13966">
    <property type="entry name" value="zf-RVT"/>
    <property type="match status" value="1"/>
</dbReference>
<evidence type="ECO:0000256" key="1">
    <source>
        <dbReference type="SAM" id="MobiDB-lite"/>
    </source>
</evidence>
<dbReference type="SUPFAM" id="SSF53098">
    <property type="entry name" value="Ribonuclease H-like"/>
    <property type="match status" value="1"/>
</dbReference>
<dbReference type="EMBL" id="AGNK02005651">
    <property type="status" value="NOT_ANNOTATED_CDS"/>
    <property type="molecule type" value="Genomic_DNA"/>
</dbReference>
<evidence type="ECO:0000313" key="5">
    <source>
        <dbReference type="EnsemblPlants" id="KQK89269"/>
    </source>
</evidence>
<feature type="domain" description="Reverse transcriptase zinc-binding" evidence="3">
    <location>
        <begin position="1"/>
        <end position="54"/>
    </location>
</feature>
<dbReference type="GO" id="GO:0004523">
    <property type="term" value="F:RNA-DNA hybrid ribonuclease activity"/>
    <property type="evidence" value="ECO:0007669"/>
    <property type="project" value="InterPro"/>
</dbReference>
<dbReference type="Pfam" id="PF13456">
    <property type="entry name" value="RVT_3"/>
    <property type="match status" value="1"/>
</dbReference>
<feature type="domain" description="RNase H type-1" evidence="2">
    <location>
        <begin position="159"/>
        <end position="249"/>
    </location>
</feature>
<reference evidence="4 6" key="1">
    <citation type="journal article" date="2012" name="Nat. Biotechnol.">
        <title>Reference genome sequence of the model plant Setaria.</title>
        <authorList>
            <person name="Bennetzen J.L."/>
            <person name="Schmutz J."/>
            <person name="Wang H."/>
            <person name="Percifield R."/>
            <person name="Hawkins J."/>
            <person name="Pontaroli A.C."/>
            <person name="Estep M."/>
            <person name="Feng L."/>
            <person name="Vaughn J.N."/>
            <person name="Grimwood J."/>
            <person name="Jenkins J."/>
            <person name="Barry K."/>
            <person name="Lindquist E."/>
            <person name="Hellsten U."/>
            <person name="Deshpande S."/>
            <person name="Wang X."/>
            <person name="Wu X."/>
            <person name="Mitros T."/>
            <person name="Triplett J."/>
            <person name="Yang X."/>
            <person name="Ye C.Y."/>
            <person name="Mauro-Herrera M."/>
            <person name="Wang L."/>
            <person name="Li P."/>
            <person name="Sharma M."/>
            <person name="Sharma R."/>
            <person name="Ronald P.C."/>
            <person name="Panaud O."/>
            <person name="Kellogg E.A."/>
            <person name="Brutnell T.P."/>
            <person name="Doust A.N."/>
            <person name="Tuskan G.A."/>
            <person name="Rokhsar D."/>
            <person name="Devos K.M."/>
        </authorList>
    </citation>
    <scope>NUCLEOTIDE SEQUENCE [LARGE SCALE GENOMIC DNA]</scope>
    <source>
        <strain evidence="6">cv. Yugu1</strain>
        <strain evidence="4">Yugu1</strain>
    </source>
</reference>
<organism evidence="5 6">
    <name type="scientific">Setaria italica</name>
    <name type="common">Foxtail millet</name>
    <name type="synonym">Panicum italicum</name>
    <dbReference type="NCBI Taxonomy" id="4555"/>
    <lineage>
        <taxon>Eukaryota</taxon>
        <taxon>Viridiplantae</taxon>
        <taxon>Streptophyta</taxon>
        <taxon>Embryophyta</taxon>
        <taxon>Tracheophyta</taxon>
        <taxon>Spermatophyta</taxon>
        <taxon>Magnoliopsida</taxon>
        <taxon>Liliopsida</taxon>
        <taxon>Poales</taxon>
        <taxon>Poaceae</taxon>
        <taxon>PACMAD clade</taxon>
        <taxon>Panicoideae</taxon>
        <taxon>Panicodae</taxon>
        <taxon>Paniceae</taxon>
        <taxon>Cenchrinae</taxon>
        <taxon>Setaria</taxon>
    </lineage>
</organism>
<proteinExistence type="predicted"/>
<evidence type="ECO:0000313" key="4">
    <source>
        <dbReference type="EMBL" id="RCV43115.1"/>
    </source>
</evidence>
<evidence type="ECO:0000259" key="2">
    <source>
        <dbReference type="Pfam" id="PF13456"/>
    </source>
</evidence>
<dbReference type="PANTHER" id="PTHR47074">
    <property type="entry name" value="BNAC02G40300D PROTEIN"/>
    <property type="match status" value="1"/>
</dbReference>
<keyword evidence="6" id="KW-1185">Reference proteome</keyword>
<dbReference type="HOGENOM" id="CLU_000680_14_1_1"/>
<dbReference type="eggNOG" id="KOG1075">
    <property type="taxonomic scope" value="Eukaryota"/>
</dbReference>
<dbReference type="EMBL" id="CM003536">
    <property type="protein sequence ID" value="RCV43115.1"/>
    <property type="molecule type" value="Genomic_DNA"/>
</dbReference>
<dbReference type="OrthoDB" id="694273at2759"/>
<feature type="region of interest" description="Disordered" evidence="1">
    <location>
        <begin position="126"/>
        <end position="151"/>
    </location>
</feature>